<evidence type="ECO:0000259" key="2">
    <source>
        <dbReference type="Pfam" id="PF12146"/>
    </source>
</evidence>
<dbReference type="OrthoDB" id="10249433at2759"/>
<proteinExistence type="predicted"/>
<dbReference type="InterPro" id="IPR051044">
    <property type="entry name" value="MAG_DAG_Lipase"/>
</dbReference>
<protein>
    <submittedName>
        <fullName evidence="3">Putative Alpha/beta hydrolase</fullName>
    </submittedName>
</protein>
<accession>A0A084GH97</accession>
<dbReference type="PANTHER" id="PTHR11614">
    <property type="entry name" value="PHOSPHOLIPASE-RELATED"/>
    <property type="match status" value="1"/>
</dbReference>
<feature type="region of interest" description="Disordered" evidence="1">
    <location>
        <begin position="290"/>
        <end position="337"/>
    </location>
</feature>
<evidence type="ECO:0000313" key="3">
    <source>
        <dbReference type="EMBL" id="KEZ46709.1"/>
    </source>
</evidence>
<sequence>MATEVEGTFKIGDVSLYTKTFSPSGPIKAKLIFIHGFSDHVGRYEELFRHLSAHSIQTFAFDQRGWGKSVAKPSDKGLTGPTAQVLADIAAFISSKLPSEEPVFVFGSSMGGGEALALASSPEHEDVVAKVRGWLVEAPFLGFAAGEEPSKIKIVLGRAVGKIFPRFTMMHRIAPEKLAHDPAVQKSLAEDKLCHDTGTLEGLSGLLDRTLDLSSGKYNLLPVVKSVWLAHGTKDQTSAFESSQHWFDAQKAHVEDATFKVYDGCAHQLHADPCKFDFFKDVTDWITERAATSEPAEAEAEAPAAAAPAEPAAEHEQALEPASAPEGAEAAKPDSKL</sequence>
<keyword evidence="4" id="KW-1185">Reference proteome</keyword>
<reference evidence="3 4" key="1">
    <citation type="journal article" date="2014" name="Genome Announc.">
        <title>Draft genome sequence of the pathogenic fungus Scedosporium apiospermum.</title>
        <authorList>
            <person name="Vandeputte P."/>
            <person name="Ghamrawi S."/>
            <person name="Rechenmann M."/>
            <person name="Iltis A."/>
            <person name="Giraud S."/>
            <person name="Fleury M."/>
            <person name="Thornton C."/>
            <person name="Delhaes L."/>
            <person name="Meyer W."/>
            <person name="Papon N."/>
            <person name="Bouchara J.P."/>
        </authorList>
    </citation>
    <scope>NUCLEOTIDE SEQUENCE [LARGE SCALE GENOMIC DNA]</scope>
    <source>
        <strain evidence="3 4">IHEM 14462</strain>
    </source>
</reference>
<dbReference type="OMA" id="QNAQNLW"/>
<name>A0A084GH97_PSEDA</name>
<dbReference type="Pfam" id="PF12146">
    <property type="entry name" value="Hydrolase_4"/>
    <property type="match status" value="1"/>
</dbReference>
<dbReference type="SUPFAM" id="SSF53474">
    <property type="entry name" value="alpha/beta-Hydrolases"/>
    <property type="match status" value="1"/>
</dbReference>
<evidence type="ECO:0000256" key="1">
    <source>
        <dbReference type="SAM" id="MobiDB-lite"/>
    </source>
</evidence>
<keyword evidence="3" id="KW-0378">Hydrolase</keyword>
<dbReference type="VEuPathDB" id="FungiDB:SAPIO_CDS0555"/>
<dbReference type="InterPro" id="IPR022742">
    <property type="entry name" value="Hydrolase_4"/>
</dbReference>
<feature type="compositionally biased region" description="Low complexity" evidence="1">
    <location>
        <begin position="319"/>
        <end position="328"/>
    </location>
</feature>
<comment type="caution">
    <text evidence="3">The sequence shown here is derived from an EMBL/GenBank/DDBJ whole genome shotgun (WGS) entry which is preliminary data.</text>
</comment>
<dbReference type="RefSeq" id="XP_016646508.1">
    <property type="nucleotide sequence ID" value="XM_016783308.1"/>
</dbReference>
<dbReference type="AlphaFoldDB" id="A0A084GH97"/>
<organism evidence="3 4">
    <name type="scientific">Pseudallescheria apiosperma</name>
    <name type="common">Scedosporium apiospermum</name>
    <dbReference type="NCBI Taxonomy" id="563466"/>
    <lineage>
        <taxon>Eukaryota</taxon>
        <taxon>Fungi</taxon>
        <taxon>Dikarya</taxon>
        <taxon>Ascomycota</taxon>
        <taxon>Pezizomycotina</taxon>
        <taxon>Sordariomycetes</taxon>
        <taxon>Hypocreomycetidae</taxon>
        <taxon>Microascales</taxon>
        <taxon>Microascaceae</taxon>
        <taxon>Scedosporium</taxon>
    </lineage>
</organism>
<dbReference type="Gene3D" id="3.40.50.1820">
    <property type="entry name" value="alpha/beta hydrolase"/>
    <property type="match status" value="1"/>
</dbReference>
<feature type="compositionally biased region" description="Low complexity" evidence="1">
    <location>
        <begin position="290"/>
        <end position="311"/>
    </location>
</feature>
<dbReference type="InterPro" id="IPR029058">
    <property type="entry name" value="AB_hydrolase_fold"/>
</dbReference>
<dbReference type="EMBL" id="JOWA01000022">
    <property type="protein sequence ID" value="KEZ46709.1"/>
    <property type="molecule type" value="Genomic_DNA"/>
</dbReference>
<dbReference type="Proteomes" id="UP000028545">
    <property type="component" value="Unassembled WGS sequence"/>
</dbReference>
<feature type="domain" description="Serine aminopeptidase S33" evidence="2">
    <location>
        <begin position="26"/>
        <end position="273"/>
    </location>
</feature>
<dbReference type="KEGG" id="sapo:SAPIO_CDS0555"/>
<gene>
    <name evidence="3" type="ORF">SAPIO_CDS0555</name>
</gene>
<evidence type="ECO:0000313" key="4">
    <source>
        <dbReference type="Proteomes" id="UP000028545"/>
    </source>
</evidence>
<dbReference type="HOGENOM" id="CLU_026209_5_1_1"/>
<dbReference type="GO" id="GO:0016787">
    <property type="term" value="F:hydrolase activity"/>
    <property type="evidence" value="ECO:0007669"/>
    <property type="project" value="UniProtKB-KW"/>
</dbReference>
<dbReference type="GeneID" id="27718707"/>